<dbReference type="CDD" id="cd00397">
    <property type="entry name" value="DNA_BRE_C"/>
    <property type="match status" value="1"/>
</dbReference>
<dbReference type="InterPro" id="IPR010998">
    <property type="entry name" value="Integrase_recombinase_N"/>
</dbReference>
<dbReference type="Gene3D" id="1.10.443.10">
    <property type="entry name" value="Intergrase catalytic core"/>
    <property type="match status" value="1"/>
</dbReference>
<sequence>MDSTNYDDILQDYFFSKTLRPATEWSYRKVVNSFRRYTGDKVSPSQVNRLTVLNWRRHVLSEQGLSSITWNNKVAHMRAIYNHALLQEFISLKDNPFNGVIARPDIKRKKTLTQTEIKKIYLLLEAREREESLGVIGKFRSALRPAWFWLSVVDTLRYTGMRQNQLLNIRLEDVHLEGGWINLRPEASKNHREHRVPITRLLRPRLERLVLSATERGATHGDMLFNASRFDGRKNILTDVMAYQPLRGFFRRLSTECQCTITPHRFRHTIATDMMKSPDRNLKVVQTLLGHSSVAVTLEYVEGNMDSLRIALEEVFGGQD</sequence>
<protein>
    <submittedName>
        <fullName evidence="8">Recombinase XerD</fullName>
    </submittedName>
</protein>
<feature type="domain" description="Tyr recombinase" evidence="6">
    <location>
        <begin position="107"/>
        <end position="313"/>
    </location>
</feature>
<evidence type="ECO:0000256" key="2">
    <source>
        <dbReference type="ARBA" id="ARBA00022908"/>
    </source>
</evidence>
<keyword evidence="4" id="KW-0233">DNA recombination</keyword>
<name>A0A7U5STM5_YEREN</name>
<dbReference type="PANTHER" id="PTHR30349:SF41">
    <property type="entry name" value="INTEGRASE_RECOMBINASE PROTEIN MJ0367-RELATED"/>
    <property type="match status" value="1"/>
</dbReference>
<reference evidence="8 9" key="1">
    <citation type="submission" date="2017-11" db="EMBL/GenBank/DDBJ databases">
        <title>The complete genome sequence and comparative genome analysis of Yersinia enterocolitica strain LC20.</title>
        <authorList>
            <person name="Shi G."/>
            <person name="Su M."/>
            <person name="Liang J."/>
            <person name="Gu W."/>
            <person name="Xiao Y."/>
            <person name="Zhang Z."/>
            <person name="Qiu H."/>
            <person name="Duan R."/>
            <person name="Zhang Z."/>
            <person name="Li Y."/>
            <person name="Zhang X."/>
            <person name="Ling Y."/>
            <person name="Song L."/>
            <person name="Chen M."/>
            <person name="Zhao Y."/>
            <person name="Wu J."/>
            <person name="Jing H."/>
            <person name="Xiao J."/>
            <person name="Wang X."/>
        </authorList>
    </citation>
    <scope>NUCLEOTIDE SEQUENCE [LARGE SCALE GENOMIC DNA]</scope>
    <source>
        <strain evidence="8 9">LC20</strain>
    </source>
</reference>
<dbReference type="GO" id="GO:0015074">
    <property type="term" value="P:DNA integration"/>
    <property type="evidence" value="ECO:0007669"/>
    <property type="project" value="UniProtKB-KW"/>
</dbReference>
<keyword evidence="2" id="KW-0229">DNA integration</keyword>
<dbReference type="PROSITE" id="PS51898">
    <property type="entry name" value="TYR_RECOMBINASE"/>
    <property type="match status" value="1"/>
</dbReference>
<evidence type="ECO:0000313" key="8">
    <source>
        <dbReference type="EMBL" id="ATX62741.1"/>
    </source>
</evidence>
<dbReference type="Gene3D" id="1.10.150.130">
    <property type="match status" value="1"/>
</dbReference>
<keyword evidence="3 5" id="KW-0238">DNA-binding</keyword>
<evidence type="ECO:0000256" key="4">
    <source>
        <dbReference type="ARBA" id="ARBA00023172"/>
    </source>
</evidence>
<dbReference type="GO" id="GO:0006310">
    <property type="term" value="P:DNA recombination"/>
    <property type="evidence" value="ECO:0007669"/>
    <property type="project" value="UniProtKB-KW"/>
</dbReference>
<evidence type="ECO:0000256" key="1">
    <source>
        <dbReference type="ARBA" id="ARBA00008857"/>
    </source>
</evidence>
<evidence type="ECO:0000313" key="9">
    <source>
        <dbReference type="Proteomes" id="UP000230961"/>
    </source>
</evidence>
<evidence type="ECO:0000256" key="3">
    <source>
        <dbReference type="ARBA" id="ARBA00023125"/>
    </source>
</evidence>
<evidence type="ECO:0000259" key="7">
    <source>
        <dbReference type="PROSITE" id="PS51900"/>
    </source>
</evidence>
<dbReference type="EMBL" id="CP007448">
    <property type="protein sequence ID" value="ATX62741.1"/>
    <property type="molecule type" value="Genomic_DNA"/>
</dbReference>
<proteinExistence type="inferred from homology"/>
<dbReference type="GO" id="GO:0003677">
    <property type="term" value="F:DNA binding"/>
    <property type="evidence" value="ECO:0007669"/>
    <property type="project" value="UniProtKB-UniRule"/>
</dbReference>
<dbReference type="InterPro" id="IPR002104">
    <property type="entry name" value="Integrase_catalytic"/>
</dbReference>
<accession>A0A7U5STM5</accession>
<dbReference type="InterPro" id="IPR044068">
    <property type="entry name" value="CB"/>
</dbReference>
<feature type="domain" description="Core-binding (CB)" evidence="7">
    <location>
        <begin position="4"/>
        <end position="85"/>
    </location>
</feature>
<gene>
    <name evidence="8" type="ORF">LC20_06815</name>
</gene>
<dbReference type="Proteomes" id="UP000230961">
    <property type="component" value="Chromosome"/>
</dbReference>
<dbReference type="InterPro" id="IPR013762">
    <property type="entry name" value="Integrase-like_cat_sf"/>
</dbReference>
<dbReference type="InterPro" id="IPR050090">
    <property type="entry name" value="Tyrosine_recombinase_XerCD"/>
</dbReference>
<dbReference type="AlphaFoldDB" id="A0A7U5STM5"/>
<evidence type="ECO:0000259" key="6">
    <source>
        <dbReference type="PROSITE" id="PS51898"/>
    </source>
</evidence>
<dbReference type="PANTHER" id="PTHR30349">
    <property type="entry name" value="PHAGE INTEGRASE-RELATED"/>
    <property type="match status" value="1"/>
</dbReference>
<dbReference type="SUPFAM" id="SSF56349">
    <property type="entry name" value="DNA breaking-rejoining enzymes"/>
    <property type="match status" value="1"/>
</dbReference>
<dbReference type="PROSITE" id="PS51900">
    <property type="entry name" value="CB"/>
    <property type="match status" value="1"/>
</dbReference>
<comment type="similarity">
    <text evidence="1">Belongs to the 'phage' integrase family.</text>
</comment>
<dbReference type="Pfam" id="PF00589">
    <property type="entry name" value="Phage_integrase"/>
    <property type="match status" value="1"/>
</dbReference>
<evidence type="ECO:0000256" key="5">
    <source>
        <dbReference type="PROSITE-ProRule" id="PRU01248"/>
    </source>
</evidence>
<dbReference type="InterPro" id="IPR011010">
    <property type="entry name" value="DNA_brk_join_enz"/>
</dbReference>
<dbReference type="KEGG" id="yel:LC20_06815"/>
<organism evidence="8 9">
    <name type="scientific">Yersinia enterocolitica LC20</name>
    <dbReference type="NCBI Taxonomy" id="1443113"/>
    <lineage>
        <taxon>Bacteria</taxon>
        <taxon>Pseudomonadati</taxon>
        <taxon>Pseudomonadota</taxon>
        <taxon>Gammaproteobacteria</taxon>
        <taxon>Enterobacterales</taxon>
        <taxon>Yersiniaceae</taxon>
        <taxon>Yersinia</taxon>
    </lineage>
</organism>